<dbReference type="NCBIfam" id="TIGR01518">
    <property type="entry name" value="g3p_cytidyltrns"/>
    <property type="match status" value="1"/>
</dbReference>
<gene>
    <name evidence="4" type="primary">tagD</name>
    <name evidence="4" type="ORF">PAQU9191_02267</name>
</gene>
<evidence type="ECO:0000259" key="3">
    <source>
        <dbReference type="Pfam" id="PF01467"/>
    </source>
</evidence>
<evidence type="ECO:0000313" key="5">
    <source>
        <dbReference type="Proteomes" id="UP000196485"/>
    </source>
</evidence>
<dbReference type="InterPro" id="IPR006409">
    <property type="entry name" value="G3P_cytidylTrfase"/>
</dbReference>
<sequence length="154" mass="17965">MKVVITYGTFDLFHVGHVRLLKRLSELGDKLIVGISLDEFNNLKGKKSFFSYEERAEIVNACKYVDFVFPECDWEQKRDDIIKYQADIFAMGEDWEGKFDFLNDICDVVYLPRTEDISTTEIKNKLSELKKDDLDNIENTLHSVIDIVRTLSNK</sequence>
<feature type="domain" description="Cytidyltransferase-like" evidence="3">
    <location>
        <begin position="5"/>
        <end position="124"/>
    </location>
</feature>
<dbReference type="InterPro" id="IPR050385">
    <property type="entry name" value="Archaeal_FAD_synthase"/>
</dbReference>
<evidence type="ECO:0000256" key="1">
    <source>
        <dbReference type="ARBA" id="ARBA00022679"/>
    </source>
</evidence>
<dbReference type="Pfam" id="PF01467">
    <property type="entry name" value="CTP_transf_like"/>
    <property type="match status" value="1"/>
</dbReference>
<proteinExistence type="predicted"/>
<dbReference type="PANTHER" id="PTHR43793:SF1">
    <property type="entry name" value="FAD SYNTHASE"/>
    <property type="match status" value="1"/>
</dbReference>
<reference evidence="5" key="1">
    <citation type="submission" date="2017-06" db="EMBL/GenBank/DDBJ databases">
        <authorList>
            <person name="Rodrigo-Torres L."/>
            <person name="Arahal R. D."/>
            <person name="Lucena T."/>
        </authorList>
    </citation>
    <scope>NUCLEOTIDE SEQUENCE [LARGE SCALE GENOMIC DNA]</scope>
    <source>
        <strain evidence="5">type strain: CECT 9192</strain>
    </source>
</reference>
<keyword evidence="5" id="KW-1185">Reference proteome</keyword>
<dbReference type="GO" id="GO:0046872">
    <property type="term" value="F:metal ion binding"/>
    <property type="evidence" value="ECO:0007669"/>
    <property type="project" value="InterPro"/>
</dbReference>
<dbReference type="SUPFAM" id="SSF52374">
    <property type="entry name" value="Nucleotidylyl transferase"/>
    <property type="match status" value="1"/>
</dbReference>
<organism evidence="4 5">
    <name type="scientific">Photobacterium aquimaris</name>
    <dbReference type="NCBI Taxonomy" id="512643"/>
    <lineage>
        <taxon>Bacteria</taxon>
        <taxon>Pseudomonadati</taxon>
        <taxon>Pseudomonadota</taxon>
        <taxon>Gammaproteobacteria</taxon>
        <taxon>Vibrionales</taxon>
        <taxon>Vibrionaceae</taxon>
        <taxon>Photobacterium</taxon>
    </lineage>
</organism>
<protein>
    <submittedName>
        <fullName evidence="4">Glycerol-3-phosphate cytidylyltransferase</fullName>
        <ecNumber evidence="4">2.7.7.39</ecNumber>
    </submittedName>
</protein>
<dbReference type="GO" id="GO:0047348">
    <property type="term" value="F:glycerol-3-phosphate cytidylyltransferase activity"/>
    <property type="evidence" value="ECO:0007669"/>
    <property type="project" value="UniProtKB-EC"/>
</dbReference>
<keyword evidence="2 4" id="KW-0548">Nucleotidyltransferase</keyword>
<dbReference type="AlphaFoldDB" id="A0A1Y6L071"/>
<name>A0A1Y6L071_9GAMM</name>
<dbReference type="RefSeq" id="WP_087820991.1">
    <property type="nucleotide sequence ID" value="NZ_FYAH01000003.1"/>
</dbReference>
<dbReference type="Proteomes" id="UP000196485">
    <property type="component" value="Unassembled WGS sequence"/>
</dbReference>
<dbReference type="NCBIfam" id="TIGR00125">
    <property type="entry name" value="cyt_tran_rel"/>
    <property type="match status" value="1"/>
</dbReference>
<dbReference type="InterPro" id="IPR014729">
    <property type="entry name" value="Rossmann-like_a/b/a_fold"/>
</dbReference>
<dbReference type="Gene3D" id="3.40.50.620">
    <property type="entry name" value="HUPs"/>
    <property type="match status" value="1"/>
</dbReference>
<dbReference type="EMBL" id="FYAH01000003">
    <property type="protein sequence ID" value="SMY17026.1"/>
    <property type="molecule type" value="Genomic_DNA"/>
</dbReference>
<evidence type="ECO:0000313" key="4">
    <source>
        <dbReference type="EMBL" id="SMY17026.1"/>
    </source>
</evidence>
<dbReference type="InterPro" id="IPR004821">
    <property type="entry name" value="Cyt_trans-like"/>
</dbReference>
<dbReference type="PANTHER" id="PTHR43793">
    <property type="entry name" value="FAD SYNTHASE"/>
    <property type="match status" value="1"/>
</dbReference>
<accession>A0A1Y6L071</accession>
<evidence type="ECO:0000256" key="2">
    <source>
        <dbReference type="ARBA" id="ARBA00022695"/>
    </source>
</evidence>
<dbReference type="GO" id="GO:0019350">
    <property type="term" value="P:teichoic acid biosynthetic process"/>
    <property type="evidence" value="ECO:0007669"/>
    <property type="project" value="InterPro"/>
</dbReference>
<keyword evidence="1 4" id="KW-0808">Transferase</keyword>
<dbReference type="EC" id="2.7.7.39" evidence="4"/>
<dbReference type="GO" id="GO:0005737">
    <property type="term" value="C:cytoplasm"/>
    <property type="evidence" value="ECO:0007669"/>
    <property type="project" value="InterPro"/>
</dbReference>